<sequence length="1085" mass="122945">MKAILLKRMLEENYDKGHGDSQRLHLVSLSTTSHTPRSGESGASVWTQDSLTQACAQSVPQDVFMHEESDFEAYDMVSNDEDISSRHIPKVPWNQAWFKPLSEEERPATPEPTWSIPSSSLPVPINNWASALASSYESLPENSLLSQTGDIGVFMVFIYWFCKEVGIKSHMEHLEGPAYEVVKAFHPDVIHLYSNGGMPQASDQSSDFFFNKDLEYLLFGHKGDRLALSITKMKAASYPDAELEQMWFKRQQFYIDRHSADTNRRAIVRTHMRILSVISIDVFSIYGNLVIRQRVEDFQLGIESYKLVNLTKPRWEAKGHEFIHDYKILDSLRAILFRDKYGMQMLIRFNEIHKFSDGTLQQIDEALDYRKALLVEEYAKETTDFYEEPNDDILSVASGTRLDMSTAYHPQTDGQSERTIQTLEDMLRACVLDFGKGWDKHLPLVEFSYNNIYHTSIKAAPFEALYGRKCRSPICWDEVGDRQHTGLEIIHETTEKIVQIKSRIQAARDHQKSYADVRQKPLEFQIGDKVKLKVSPWKGVIRFGKRGKLNPRYIGPFKIIDKKCIVDETLAIPLDGIQIDNKLYFIEEPVEIMDREVKHLKQSRILIVKVRWNSRRGPEFTWEREDQMQKKYPHLFLISAPVAETTSIDVALTYVKSICPNQFTRNLSMSLNTVMAISVISVSSDSSEDSVGTPAGRVILFGTIPTTIPDTTPSVTSPTTHIDTTPIPTPPLLIRSLDPAEEPSSDHIPPLPATLPFLSSTDDSSDSDIPDTPPSPTHGTPFTKTTLSTQRSVVASGALRRQVLFLRDSQPSSSSKSSSDSSVDALSESASIFIRSSAAISERPSHDSSSARPSRKRSRSPAASLSLSSPTLGALPYACDDLLSSPKRIRNPETATDLEDCSKDSFEPYVPRKTGLGVDFEDESSKSSRHRGTDLERDVEVVRSDGIDIDPEIQAEIDEFFAYADALRDREIDAGLVIEAINQEEIETGEGAVDVTYETLGDLVQRIVATGQQSADMLERIRELERDNRRLRDMMDVASQRVSLSQCRELRVQREMRQIRRFRFYDRKKIARLEAYARRHLGYRS</sequence>
<comment type="caution">
    <text evidence="4">The sequence shown here is derived from an EMBL/GenBank/DDBJ whole genome shotgun (WGS) entry which is preliminary data.</text>
</comment>
<dbReference type="InterPro" id="IPR056924">
    <property type="entry name" value="SH3_Tf2-1"/>
</dbReference>
<dbReference type="Gene3D" id="3.30.420.10">
    <property type="entry name" value="Ribonuclease H-like superfamily/Ribonuclease H"/>
    <property type="match status" value="1"/>
</dbReference>
<keyword evidence="4" id="KW-0808">Transferase</keyword>
<feature type="domain" description="Integrase catalytic" evidence="3">
    <location>
        <begin position="309"/>
        <end position="469"/>
    </location>
</feature>
<feature type="compositionally biased region" description="Polar residues" evidence="2">
    <location>
        <begin position="778"/>
        <end position="789"/>
    </location>
</feature>
<evidence type="ECO:0000256" key="1">
    <source>
        <dbReference type="SAM" id="Coils"/>
    </source>
</evidence>
<evidence type="ECO:0000256" key="2">
    <source>
        <dbReference type="SAM" id="MobiDB-lite"/>
    </source>
</evidence>
<dbReference type="Pfam" id="PF24626">
    <property type="entry name" value="SH3_Tf2-1"/>
    <property type="match status" value="1"/>
</dbReference>
<feature type="region of interest" description="Disordered" evidence="2">
    <location>
        <begin position="837"/>
        <end position="867"/>
    </location>
</feature>
<dbReference type="GO" id="GO:0003964">
    <property type="term" value="F:RNA-directed DNA polymerase activity"/>
    <property type="evidence" value="ECO:0007669"/>
    <property type="project" value="UniProtKB-KW"/>
</dbReference>
<feature type="compositionally biased region" description="Low complexity" evidence="2">
    <location>
        <begin position="837"/>
        <end position="852"/>
    </location>
</feature>
<accession>A0ABQ5BJD2</accession>
<dbReference type="InterPro" id="IPR001584">
    <property type="entry name" value="Integrase_cat-core"/>
</dbReference>
<dbReference type="InterPro" id="IPR036397">
    <property type="entry name" value="RNaseH_sf"/>
</dbReference>
<name>A0ABQ5BJD2_9ASTR</name>
<protein>
    <submittedName>
        <fullName evidence="4">Reverse transcriptase domain-containing protein</fullName>
    </submittedName>
</protein>
<keyword evidence="1" id="KW-0175">Coiled coil</keyword>
<reference evidence="4" key="1">
    <citation type="journal article" date="2022" name="Int. J. Mol. Sci.">
        <title>Draft Genome of Tanacetum Coccineum: Genomic Comparison of Closely Related Tanacetum-Family Plants.</title>
        <authorList>
            <person name="Yamashiro T."/>
            <person name="Shiraishi A."/>
            <person name="Nakayama K."/>
            <person name="Satake H."/>
        </authorList>
    </citation>
    <scope>NUCLEOTIDE SEQUENCE</scope>
</reference>
<keyword evidence="4" id="KW-0548">Nucleotidyltransferase</keyword>
<evidence type="ECO:0000259" key="3">
    <source>
        <dbReference type="PROSITE" id="PS50994"/>
    </source>
</evidence>
<dbReference type="SUPFAM" id="SSF53098">
    <property type="entry name" value="Ribonuclease H-like"/>
    <property type="match status" value="1"/>
</dbReference>
<keyword evidence="5" id="KW-1185">Reference proteome</keyword>
<dbReference type="Proteomes" id="UP001151760">
    <property type="component" value="Unassembled WGS sequence"/>
</dbReference>
<feature type="region of interest" description="Disordered" evidence="2">
    <location>
        <begin position="709"/>
        <end position="789"/>
    </location>
</feature>
<dbReference type="PROSITE" id="PS50994">
    <property type="entry name" value="INTEGRASE"/>
    <property type="match status" value="1"/>
</dbReference>
<organism evidence="4 5">
    <name type="scientific">Tanacetum coccineum</name>
    <dbReference type="NCBI Taxonomy" id="301880"/>
    <lineage>
        <taxon>Eukaryota</taxon>
        <taxon>Viridiplantae</taxon>
        <taxon>Streptophyta</taxon>
        <taxon>Embryophyta</taxon>
        <taxon>Tracheophyta</taxon>
        <taxon>Spermatophyta</taxon>
        <taxon>Magnoliopsida</taxon>
        <taxon>eudicotyledons</taxon>
        <taxon>Gunneridae</taxon>
        <taxon>Pentapetalae</taxon>
        <taxon>asterids</taxon>
        <taxon>campanulids</taxon>
        <taxon>Asterales</taxon>
        <taxon>Asteraceae</taxon>
        <taxon>Asteroideae</taxon>
        <taxon>Anthemideae</taxon>
        <taxon>Anthemidinae</taxon>
        <taxon>Tanacetum</taxon>
    </lineage>
</organism>
<feature type="compositionally biased region" description="Basic and acidic residues" evidence="2">
    <location>
        <begin position="923"/>
        <end position="933"/>
    </location>
</feature>
<feature type="region of interest" description="Disordered" evidence="2">
    <location>
        <begin position="912"/>
        <end position="933"/>
    </location>
</feature>
<feature type="coiled-coil region" evidence="1">
    <location>
        <begin position="1014"/>
        <end position="1041"/>
    </location>
</feature>
<keyword evidence="4" id="KW-0695">RNA-directed DNA polymerase</keyword>
<dbReference type="InterPro" id="IPR012337">
    <property type="entry name" value="RNaseH-like_sf"/>
</dbReference>
<dbReference type="PANTHER" id="PTHR45835">
    <property type="entry name" value="YALI0A06105P"/>
    <property type="match status" value="1"/>
</dbReference>
<dbReference type="EMBL" id="BQNB010013353">
    <property type="protein sequence ID" value="GJT14900.1"/>
    <property type="molecule type" value="Genomic_DNA"/>
</dbReference>
<evidence type="ECO:0000313" key="5">
    <source>
        <dbReference type="Proteomes" id="UP001151760"/>
    </source>
</evidence>
<evidence type="ECO:0000313" key="4">
    <source>
        <dbReference type="EMBL" id="GJT14900.1"/>
    </source>
</evidence>
<feature type="compositionally biased region" description="Low complexity" evidence="2">
    <location>
        <begin position="709"/>
        <end position="737"/>
    </location>
</feature>
<proteinExistence type="predicted"/>
<dbReference type="PANTHER" id="PTHR45835:SF99">
    <property type="entry name" value="CHROMO DOMAIN-CONTAINING PROTEIN-RELATED"/>
    <property type="match status" value="1"/>
</dbReference>
<reference evidence="4" key="2">
    <citation type="submission" date="2022-01" db="EMBL/GenBank/DDBJ databases">
        <authorList>
            <person name="Yamashiro T."/>
            <person name="Shiraishi A."/>
            <person name="Satake H."/>
            <person name="Nakayama K."/>
        </authorList>
    </citation>
    <scope>NUCLEOTIDE SEQUENCE</scope>
</reference>
<gene>
    <name evidence="4" type="ORF">Tco_0873606</name>
</gene>